<evidence type="ECO:0000256" key="5">
    <source>
        <dbReference type="ARBA" id="ARBA00049656"/>
    </source>
</evidence>
<accession>A0ABQ3VZ11</accession>
<dbReference type="Gene3D" id="3.40.50.2020">
    <property type="match status" value="1"/>
</dbReference>
<dbReference type="RefSeq" id="WP_203629185.1">
    <property type="nucleotide sequence ID" value="NZ_BNJR01000006.1"/>
</dbReference>
<keyword evidence="4" id="KW-0804">Transcription</keyword>
<evidence type="ECO:0000259" key="6">
    <source>
        <dbReference type="Pfam" id="PF00156"/>
    </source>
</evidence>
<reference evidence="8 9" key="1">
    <citation type="journal article" date="2021" name="Int. J. Syst. Evol. Microbiol.">
        <title>Lentilactobacillus fungorum sp. nov., isolated from spent mushroom substrates.</title>
        <authorList>
            <person name="Tohno M."/>
            <person name="Tanizawa Y."/>
            <person name="Kojima Y."/>
            <person name="Sakamoto M."/>
            <person name="Ohkuma M."/>
            <person name="Kobayashi H."/>
        </authorList>
    </citation>
    <scope>NUCLEOTIDE SEQUENCE [LARGE SCALE GENOMIC DNA]</scope>
    <source>
        <strain evidence="8 9">YK48G</strain>
    </source>
</reference>
<dbReference type="Pfam" id="PF00156">
    <property type="entry name" value="Pribosyltran"/>
    <property type="match status" value="1"/>
</dbReference>
<keyword evidence="2" id="KW-0805">Transcription regulation</keyword>
<evidence type="ECO:0000256" key="3">
    <source>
        <dbReference type="ARBA" id="ARBA00023125"/>
    </source>
</evidence>
<dbReference type="Proteomes" id="UP000604765">
    <property type="component" value="Unassembled WGS sequence"/>
</dbReference>
<evidence type="ECO:0000256" key="4">
    <source>
        <dbReference type="ARBA" id="ARBA00023163"/>
    </source>
</evidence>
<dbReference type="CDD" id="cd06223">
    <property type="entry name" value="PRTases_typeI"/>
    <property type="match status" value="1"/>
</dbReference>
<dbReference type="InterPro" id="IPR036388">
    <property type="entry name" value="WH-like_DNA-bd_sf"/>
</dbReference>
<dbReference type="Gene3D" id="1.10.10.10">
    <property type="entry name" value="Winged helix-like DNA-binding domain superfamily/Winged helix DNA-binding domain"/>
    <property type="match status" value="1"/>
</dbReference>
<sequence length="272" mass="29809">MKVRRSDRLIDMTRYLLERPHTLVPLTFFADRYGSAKSSISEDLTILKRTFQARGTGLLETIPGAAGGTRFLPYILKEEAEEVVNHLIKQMASSTRYLPGGYVYMSDLLGSPATLRQIGRIFATQYLNQDVDAVMTIATKGVPIAQSVADFLNVPFVIVRHDTEITEGSTVNVNYVSGSSTRIEKMSLSKRSLKAGSNVLIVDDYMRGGGTVGGMISMVEEFDAHLIGVGVVAESTAPDGRSIGNYTSLMRVDAKDNQVISQPGNYLEKIFN</sequence>
<dbReference type="InterPro" id="IPR010078">
    <property type="entry name" value="PurR_Bsub"/>
</dbReference>
<name>A0ABQ3VZ11_9LACO</name>
<comment type="caution">
    <text evidence="8">The sequence shown here is derived from an EMBL/GenBank/DDBJ whole genome shotgun (WGS) entry which is preliminary data.</text>
</comment>
<comment type="subunit">
    <text evidence="1">Homodimer.</text>
</comment>
<dbReference type="EMBL" id="BNJR01000006">
    <property type="protein sequence ID" value="GHP13129.1"/>
    <property type="molecule type" value="Genomic_DNA"/>
</dbReference>
<dbReference type="Pfam" id="PF09182">
    <property type="entry name" value="PuR_N"/>
    <property type="match status" value="1"/>
</dbReference>
<evidence type="ECO:0000313" key="9">
    <source>
        <dbReference type="Proteomes" id="UP000604765"/>
    </source>
</evidence>
<gene>
    <name evidence="8" type="primary">purR</name>
    <name evidence="8" type="ORF">YK48G_05540</name>
</gene>
<feature type="domain" description="Phosphoribosyltransferase" evidence="6">
    <location>
        <begin position="108"/>
        <end position="256"/>
    </location>
</feature>
<dbReference type="NCBIfam" id="TIGR01743">
    <property type="entry name" value="purR_Bsub"/>
    <property type="match status" value="1"/>
</dbReference>
<evidence type="ECO:0000256" key="2">
    <source>
        <dbReference type="ARBA" id="ARBA00023015"/>
    </source>
</evidence>
<dbReference type="PANTHER" id="PTHR43864">
    <property type="entry name" value="HYPOXANTHINE/GUANINE PHOSPHORIBOSYLTRANSFERASE"/>
    <property type="match status" value="1"/>
</dbReference>
<feature type="domain" description="Bacterial purine repressor N-terminal" evidence="7">
    <location>
        <begin position="4"/>
        <end position="73"/>
    </location>
</feature>
<dbReference type="InterPro" id="IPR050118">
    <property type="entry name" value="Pur/Pyrimidine_PRTase"/>
</dbReference>
<evidence type="ECO:0000259" key="7">
    <source>
        <dbReference type="Pfam" id="PF09182"/>
    </source>
</evidence>
<keyword evidence="3" id="KW-0238">DNA-binding</keyword>
<proteinExistence type="inferred from homology"/>
<evidence type="ECO:0000256" key="1">
    <source>
        <dbReference type="ARBA" id="ARBA00011738"/>
    </source>
</evidence>
<dbReference type="SUPFAM" id="SSF53271">
    <property type="entry name" value="PRTase-like"/>
    <property type="match status" value="1"/>
</dbReference>
<evidence type="ECO:0000313" key="8">
    <source>
        <dbReference type="EMBL" id="GHP13129.1"/>
    </source>
</evidence>
<dbReference type="InterPro" id="IPR000836">
    <property type="entry name" value="PRTase_dom"/>
</dbReference>
<keyword evidence="9" id="KW-1185">Reference proteome</keyword>
<protein>
    <submittedName>
        <fullName evidence="8">Pur operon repressor</fullName>
    </submittedName>
</protein>
<comment type="similarity">
    <text evidence="5">Belongs to the purine/pyrimidine phosphoribosyltransferase family. PurR subfamily.</text>
</comment>
<dbReference type="InterPro" id="IPR029057">
    <property type="entry name" value="PRTase-like"/>
</dbReference>
<dbReference type="InterPro" id="IPR015265">
    <property type="entry name" value="PuR_N"/>
</dbReference>
<dbReference type="PANTHER" id="PTHR43864:SF2">
    <property type="entry name" value="PUR OPERON REPRESSOR"/>
    <property type="match status" value="1"/>
</dbReference>
<dbReference type="SUPFAM" id="SSF46785">
    <property type="entry name" value="Winged helix' DNA-binding domain"/>
    <property type="match status" value="1"/>
</dbReference>
<dbReference type="InterPro" id="IPR036390">
    <property type="entry name" value="WH_DNA-bd_sf"/>
</dbReference>
<organism evidence="8 9">
    <name type="scientific">Lentilactobacillus fungorum</name>
    <dbReference type="NCBI Taxonomy" id="2201250"/>
    <lineage>
        <taxon>Bacteria</taxon>
        <taxon>Bacillati</taxon>
        <taxon>Bacillota</taxon>
        <taxon>Bacilli</taxon>
        <taxon>Lactobacillales</taxon>
        <taxon>Lactobacillaceae</taxon>
        <taxon>Lentilactobacillus</taxon>
    </lineage>
</organism>